<keyword evidence="4" id="KW-0175">Coiled coil</keyword>
<dbReference type="InterPro" id="IPR000160">
    <property type="entry name" value="GGDEF_dom"/>
</dbReference>
<dbReference type="InterPro" id="IPR050469">
    <property type="entry name" value="Diguanylate_Cyclase"/>
</dbReference>
<dbReference type="Proteomes" id="UP000027318">
    <property type="component" value="Unassembled WGS sequence"/>
</dbReference>
<comment type="catalytic activity">
    <reaction evidence="3">
        <text>2 GTP = 3',3'-c-di-GMP + 2 diphosphate</text>
        <dbReference type="Rhea" id="RHEA:24898"/>
        <dbReference type="ChEBI" id="CHEBI:33019"/>
        <dbReference type="ChEBI" id="CHEBI:37565"/>
        <dbReference type="ChEBI" id="CHEBI:58805"/>
        <dbReference type="EC" id="2.7.7.65"/>
    </reaction>
</comment>
<dbReference type="SMART" id="SM00267">
    <property type="entry name" value="GGDEF"/>
    <property type="match status" value="1"/>
</dbReference>
<dbReference type="GO" id="GO:0052621">
    <property type="term" value="F:diguanylate cyclase activity"/>
    <property type="evidence" value="ECO:0007669"/>
    <property type="project" value="UniProtKB-EC"/>
</dbReference>
<feature type="domain" description="GGDEF" evidence="6">
    <location>
        <begin position="356"/>
        <end position="489"/>
    </location>
</feature>
<dbReference type="CDD" id="cd01949">
    <property type="entry name" value="GGDEF"/>
    <property type="match status" value="1"/>
</dbReference>
<dbReference type="EMBL" id="JMSZ01000001">
    <property type="protein sequence ID" value="KDE41329.1"/>
    <property type="molecule type" value="Genomic_DNA"/>
</dbReference>
<dbReference type="STRING" id="267850.ADINL_0009"/>
<gene>
    <name evidence="7" type="ORF">ADINL_0009</name>
</gene>
<dbReference type="AlphaFoldDB" id="A0A063Y6J9"/>
<evidence type="ECO:0000313" key="7">
    <source>
        <dbReference type="EMBL" id="KDE41329.1"/>
    </source>
</evidence>
<feature type="coiled-coil region" evidence="4">
    <location>
        <begin position="301"/>
        <end position="328"/>
    </location>
</feature>
<evidence type="ECO:0000256" key="5">
    <source>
        <dbReference type="SAM" id="Phobius"/>
    </source>
</evidence>
<evidence type="ECO:0000256" key="4">
    <source>
        <dbReference type="SAM" id="Coils"/>
    </source>
</evidence>
<evidence type="ECO:0000256" key="3">
    <source>
        <dbReference type="ARBA" id="ARBA00034247"/>
    </source>
</evidence>
<dbReference type="SUPFAM" id="SSF55073">
    <property type="entry name" value="Nucleotide cyclase"/>
    <property type="match status" value="1"/>
</dbReference>
<evidence type="ECO:0000259" key="6">
    <source>
        <dbReference type="PROSITE" id="PS50887"/>
    </source>
</evidence>
<accession>A0A063Y6J9</accession>
<dbReference type="Gene3D" id="3.30.70.270">
    <property type="match status" value="1"/>
</dbReference>
<dbReference type="NCBIfam" id="TIGR00254">
    <property type="entry name" value="GGDEF"/>
    <property type="match status" value="1"/>
</dbReference>
<dbReference type="Pfam" id="PF00990">
    <property type="entry name" value="GGDEF"/>
    <property type="match status" value="1"/>
</dbReference>
<comment type="cofactor">
    <cofactor evidence="1">
        <name>Mg(2+)</name>
        <dbReference type="ChEBI" id="CHEBI:18420"/>
    </cofactor>
</comment>
<dbReference type="InterPro" id="IPR029787">
    <property type="entry name" value="Nucleotide_cyclase"/>
</dbReference>
<evidence type="ECO:0000256" key="2">
    <source>
        <dbReference type="ARBA" id="ARBA00012528"/>
    </source>
</evidence>
<dbReference type="PANTHER" id="PTHR45138:SF9">
    <property type="entry name" value="DIGUANYLATE CYCLASE DGCM-RELATED"/>
    <property type="match status" value="1"/>
</dbReference>
<protein>
    <recommendedName>
        <fullName evidence="2">diguanylate cyclase</fullName>
        <ecNumber evidence="2">2.7.7.65</ecNumber>
    </recommendedName>
</protein>
<dbReference type="RefSeq" id="WP_051632418.1">
    <property type="nucleotide sequence ID" value="NZ_JMSZ01000001.1"/>
</dbReference>
<dbReference type="PANTHER" id="PTHR45138">
    <property type="entry name" value="REGULATORY COMPONENTS OF SENSORY TRANSDUCTION SYSTEM"/>
    <property type="match status" value="1"/>
</dbReference>
<comment type="caution">
    <text evidence="7">The sequence shown here is derived from an EMBL/GenBank/DDBJ whole genome shotgun (WGS) entry which is preliminary data.</text>
</comment>
<keyword evidence="5" id="KW-1133">Transmembrane helix</keyword>
<evidence type="ECO:0000313" key="8">
    <source>
        <dbReference type="Proteomes" id="UP000027318"/>
    </source>
</evidence>
<proteinExistence type="predicted"/>
<keyword evidence="8" id="KW-1185">Reference proteome</keyword>
<keyword evidence="5" id="KW-0472">Membrane</keyword>
<dbReference type="EC" id="2.7.7.65" evidence="2"/>
<name>A0A063Y6J9_9GAMM</name>
<keyword evidence="5" id="KW-0812">Transmembrane</keyword>
<dbReference type="InterPro" id="IPR043128">
    <property type="entry name" value="Rev_trsase/Diguanyl_cyclase"/>
</dbReference>
<feature type="transmembrane region" description="Helical" evidence="5">
    <location>
        <begin position="243"/>
        <end position="262"/>
    </location>
</feature>
<reference evidence="7 8" key="1">
    <citation type="journal article" date="2005" name="Int. J. Syst. Evol. Microbiol.">
        <title>Nitrincola lacisaponensis gen. nov., sp. nov., a novel alkaliphilic bacterium isolated from an alkaline, saline lake.</title>
        <authorList>
            <person name="Dimitriu P.A."/>
            <person name="Shukla S.K."/>
            <person name="Conradt J."/>
            <person name="Marquez M.C."/>
            <person name="Ventosa A."/>
            <person name="Maglia A."/>
            <person name="Peyton B.M."/>
            <person name="Pinkart H.C."/>
            <person name="Mormile M.R."/>
        </authorList>
    </citation>
    <scope>NUCLEOTIDE SEQUENCE [LARGE SCALE GENOMIC DNA]</scope>
    <source>
        <strain evidence="7 8">4CA</strain>
    </source>
</reference>
<evidence type="ECO:0000256" key="1">
    <source>
        <dbReference type="ARBA" id="ARBA00001946"/>
    </source>
</evidence>
<sequence>MSKIAWRPQLKMSVTLLVVVLGMLLVFSLALVLSLGLLRDISAQTRATAEEYLPELVRTQQDALKVEKISSYLDAAYRVQNAAEERQYRLLSQVLIHSFMLEQDDYLIAEANNIMFDIRELLSIRHTQRQLQQEMLDILNDAGNGSLDYYRGLLAGLPVQSIREPFISEPLQQLQALLPVEAYGELLYRVRFVVDLNLQLDWLVEDTHQRIEHLSAYLSTDAALKARQITTEVGKDALMVSNYFLILIALLIIFSVVILLSFQRLILSPVQELVHGLHSIENQGGQPITLRRVCFHELDVIRQAIEGYSQLMHRLQQANAELERLSQQDGLTGLANRRSLDQVIDVEVGRALRYHHPLSVLMIDIDHFKLLNDRYGHQIGDESLKALAEVLVGFAQRPGELAARFGGEEFILVLPETTADAAMRIAELLRERCQQIRMLPDGSLNLSVSIGVASFRQGVTDSAALLLRHADQALYKAKAAGRNCCRLYQ</sequence>
<organism evidence="7 8">
    <name type="scientific">Nitrincola lacisaponensis</name>
    <dbReference type="NCBI Taxonomy" id="267850"/>
    <lineage>
        <taxon>Bacteria</taxon>
        <taxon>Pseudomonadati</taxon>
        <taxon>Pseudomonadota</taxon>
        <taxon>Gammaproteobacteria</taxon>
        <taxon>Oceanospirillales</taxon>
        <taxon>Oceanospirillaceae</taxon>
        <taxon>Nitrincola</taxon>
    </lineage>
</organism>
<dbReference type="OrthoDB" id="73375at2"/>
<dbReference type="PATRIC" id="fig|267850.7.peg.9"/>
<dbReference type="PROSITE" id="PS50887">
    <property type="entry name" value="GGDEF"/>
    <property type="match status" value="1"/>
</dbReference>
<dbReference type="FunFam" id="3.30.70.270:FF:000001">
    <property type="entry name" value="Diguanylate cyclase domain protein"/>
    <property type="match status" value="1"/>
</dbReference>